<dbReference type="GO" id="GO:0003676">
    <property type="term" value="F:nucleic acid binding"/>
    <property type="evidence" value="ECO:0007669"/>
    <property type="project" value="InterPro"/>
</dbReference>
<name>A0A843TDI1_COLES</name>
<dbReference type="OrthoDB" id="7992326at2759"/>
<dbReference type="AlphaFoldDB" id="A0A843TDI1"/>
<accession>A0A843TDI1</accession>
<protein>
    <recommendedName>
        <fullName evidence="3">CCHC-type domain-containing protein</fullName>
    </recommendedName>
</protein>
<dbReference type="Gene3D" id="2.40.70.10">
    <property type="entry name" value="Acid Proteases"/>
    <property type="match status" value="1"/>
</dbReference>
<dbReference type="Proteomes" id="UP000652761">
    <property type="component" value="Unassembled WGS sequence"/>
</dbReference>
<dbReference type="SMART" id="SM00343">
    <property type="entry name" value="ZnF_C2HC"/>
    <property type="match status" value="1"/>
</dbReference>
<dbReference type="Pfam" id="PF00098">
    <property type="entry name" value="zf-CCHC"/>
    <property type="match status" value="1"/>
</dbReference>
<dbReference type="InterPro" id="IPR001878">
    <property type="entry name" value="Znf_CCHC"/>
</dbReference>
<comment type="caution">
    <text evidence="4">The sequence shown here is derived from an EMBL/GenBank/DDBJ whole genome shotgun (WGS) entry which is preliminary data.</text>
</comment>
<evidence type="ECO:0000313" key="5">
    <source>
        <dbReference type="Proteomes" id="UP000652761"/>
    </source>
</evidence>
<dbReference type="InterPro" id="IPR032567">
    <property type="entry name" value="RTL1-rel"/>
</dbReference>
<keyword evidence="1" id="KW-0862">Zinc</keyword>
<organism evidence="4 5">
    <name type="scientific">Colocasia esculenta</name>
    <name type="common">Wild taro</name>
    <name type="synonym">Arum esculentum</name>
    <dbReference type="NCBI Taxonomy" id="4460"/>
    <lineage>
        <taxon>Eukaryota</taxon>
        <taxon>Viridiplantae</taxon>
        <taxon>Streptophyta</taxon>
        <taxon>Embryophyta</taxon>
        <taxon>Tracheophyta</taxon>
        <taxon>Spermatophyta</taxon>
        <taxon>Magnoliopsida</taxon>
        <taxon>Liliopsida</taxon>
        <taxon>Araceae</taxon>
        <taxon>Aroideae</taxon>
        <taxon>Colocasieae</taxon>
        <taxon>Colocasia</taxon>
    </lineage>
</organism>
<dbReference type="EMBL" id="NMUH01000029">
    <property type="protein sequence ID" value="MQL69115.1"/>
    <property type="molecule type" value="Genomic_DNA"/>
</dbReference>
<reference evidence="4" key="1">
    <citation type="submission" date="2017-07" db="EMBL/GenBank/DDBJ databases">
        <title>Taro Niue Genome Assembly and Annotation.</title>
        <authorList>
            <person name="Atibalentja N."/>
            <person name="Keating K."/>
            <person name="Fields C.J."/>
        </authorList>
    </citation>
    <scope>NUCLEOTIDE SEQUENCE</scope>
    <source>
        <strain evidence="4">Niue_2</strain>
        <tissue evidence="4">Leaf</tissue>
    </source>
</reference>
<feature type="compositionally biased region" description="Low complexity" evidence="2">
    <location>
        <begin position="264"/>
        <end position="286"/>
    </location>
</feature>
<proteinExistence type="predicted"/>
<feature type="compositionally biased region" description="Low complexity" evidence="2">
    <location>
        <begin position="78"/>
        <end position="88"/>
    </location>
</feature>
<evidence type="ECO:0000256" key="2">
    <source>
        <dbReference type="SAM" id="MobiDB-lite"/>
    </source>
</evidence>
<keyword evidence="1" id="KW-0863">Zinc-finger</keyword>
<dbReference type="Pfam" id="PF08284">
    <property type="entry name" value="RVP_2"/>
    <property type="match status" value="1"/>
</dbReference>
<feature type="domain" description="CCHC-type" evidence="3">
    <location>
        <begin position="239"/>
        <end position="254"/>
    </location>
</feature>
<dbReference type="GO" id="GO:0008270">
    <property type="term" value="F:zinc ion binding"/>
    <property type="evidence" value="ECO:0007669"/>
    <property type="project" value="UniProtKB-KW"/>
</dbReference>
<evidence type="ECO:0000259" key="3">
    <source>
        <dbReference type="PROSITE" id="PS50158"/>
    </source>
</evidence>
<evidence type="ECO:0000256" key="1">
    <source>
        <dbReference type="PROSITE-ProRule" id="PRU00047"/>
    </source>
</evidence>
<evidence type="ECO:0000313" key="4">
    <source>
        <dbReference type="EMBL" id="MQL69115.1"/>
    </source>
</evidence>
<dbReference type="SUPFAM" id="SSF50630">
    <property type="entry name" value="Acid proteases"/>
    <property type="match status" value="1"/>
</dbReference>
<dbReference type="InterPro" id="IPR036875">
    <property type="entry name" value="Znf_CCHC_sf"/>
</dbReference>
<dbReference type="InterPro" id="IPR021109">
    <property type="entry name" value="Peptidase_aspartic_dom_sf"/>
</dbReference>
<feature type="region of interest" description="Disordered" evidence="2">
    <location>
        <begin position="26"/>
        <end position="88"/>
    </location>
</feature>
<dbReference type="PANTHER" id="PTHR15503">
    <property type="entry name" value="LDOC1 RELATED"/>
    <property type="match status" value="1"/>
</dbReference>
<sequence length="426" mass="48060">MSESVSGVANQFTRQTLYLEMPSWRKCSSPTVGEEDSSPLFSSAPESPLPCLLASSPRNPPKAKPFFLENSRKKPAKRSPSSPSALSAAGGTFSILGPPFWEVLRFLMLTPLLGNRAGQESNRPVKEKRVSTVEKFLRLQPPTYSGGPNPDTAEHWVHEIERVFTTMRCPAADRVVLAAYQLRGFALEWWRLKMQTTFSGRTEETITWPEFLDQGRGRPEVEESQQSTARQPIIPPGYRCYNCNQPGHLIRNCPYPREYGYGRGVQQQQQPQQPQAGRGRGAPQQRGRGRVMAITRAQAEASNMIEGTLPLYDYSARVLFDSSASHSFISEEFLDCMTHPLEEKSCELVVEVPSGEFLLTSSYIDEVPIMIEGNRMPGRLYALQLVDYDIILGMDWLETYGAMLDCRKKRIRFCHPNSAVFEYQDC</sequence>
<dbReference type="PROSITE" id="PS50158">
    <property type="entry name" value="ZF_CCHC"/>
    <property type="match status" value="1"/>
</dbReference>
<dbReference type="PANTHER" id="PTHR15503:SF42">
    <property type="entry name" value="ZINC FINGER, CCHC-TYPE, RETROTRANSPOSON GAG DOMAIN, ASPARTIC PEPTIDASE DOMAIN PROTEIN-RELATED"/>
    <property type="match status" value="1"/>
</dbReference>
<feature type="region of interest" description="Disordered" evidence="2">
    <location>
        <begin position="261"/>
        <end position="288"/>
    </location>
</feature>
<dbReference type="CDD" id="cd00303">
    <property type="entry name" value="retropepsin_like"/>
    <property type="match status" value="1"/>
</dbReference>
<keyword evidence="5" id="KW-1185">Reference proteome</keyword>
<keyword evidence="1" id="KW-0479">Metal-binding</keyword>
<dbReference type="SUPFAM" id="SSF57756">
    <property type="entry name" value="Retrovirus zinc finger-like domains"/>
    <property type="match status" value="1"/>
</dbReference>
<dbReference type="Gene3D" id="4.10.60.10">
    <property type="entry name" value="Zinc finger, CCHC-type"/>
    <property type="match status" value="1"/>
</dbReference>
<gene>
    <name evidence="4" type="ORF">Taro_001413</name>
</gene>